<dbReference type="InterPro" id="IPR013783">
    <property type="entry name" value="Ig-like_fold"/>
</dbReference>
<dbReference type="InterPro" id="IPR013098">
    <property type="entry name" value="Ig_I-set"/>
</dbReference>
<dbReference type="PANTHER" id="PTHR42757:SF44">
    <property type="entry name" value="COILED-COIL DOMAIN-CONTAINING PROTEIN 141"/>
    <property type="match status" value="1"/>
</dbReference>
<name>A0A8C0B1E5_9AVES</name>
<evidence type="ECO:0000256" key="3">
    <source>
        <dbReference type="SAM" id="Coils"/>
    </source>
</evidence>
<feature type="coiled-coil region" evidence="3">
    <location>
        <begin position="835"/>
        <end position="936"/>
    </location>
</feature>
<feature type="domain" description="Ig-like" evidence="6">
    <location>
        <begin position="1331"/>
        <end position="1419"/>
    </location>
</feature>
<keyword evidence="3" id="KW-0175">Coiled coil</keyword>
<evidence type="ECO:0000259" key="6">
    <source>
        <dbReference type="PROSITE" id="PS50835"/>
    </source>
</evidence>
<feature type="transmembrane region" description="Helical" evidence="5">
    <location>
        <begin position="1429"/>
        <end position="1449"/>
    </location>
</feature>
<sequence>MHCCQASFLCVSSRRQREIAVWALIPKAVIVYLLQCGKWVKLQLAESTPNLLEIGSNQDETKKLLQDHEFLLAKLKALEDQVWDLLHEADKAAEENKEKCQVYDAMAETLGDAWDALIVMLEKRQTLLELTSVFFENALEFAVKIDQVEDFLKNAQEFDNIDSLRELLLQQEHHTKELLEKSLALLNKSQELTEFIEEFKCEGPNANPELIQGAHSSCLKIDNLLEMLQDRRRQLDRFLKHRRQGLEQVLQICLWHQQENQVTCWYKKNIRDYFHKQNLGSSLLENEELLQELEEMEVKVKEWNSTVEQLEAEALKILLSEDYTEKEHLKLSNQKICLLREEVCFHMEERKALLQEANDFFHTADKVFDGLEGVENYLKIFNSEGLHLPILTMNYEELQEAIKGCTATTLQKGQTLVNKADSHSSWVTGIQKMMAYIQKKVDQLIRQCPDYKEFTLKKQQWTALLEDCLNKVSQSIKNITPMLAVGMEIGSYLSESERVLNKHLELAKQTKETSCELEAAERIIKDMEEFEPEQVATFSSRADFLNEELKKIEKNISSKVEILETYGAFLKFYLYFIKTYVEKNCLFICQVNKTLILKVEKTVRVTEDIIVNLSKEKKELTDLWAIWNFKIAQVKPIKQQYQIFEEQLKIVSKIARKRATLANISRLLLLEYLIKLLELPSQKGFPVKENSERISKLVHFHQTVKDTMTEYDEIFSKTVKFHHIKKELECLSKSGELDIPEICEDPENVHHAKAYLVNAQEKHAHIRQLYKLLITLGVDILSAVQQPNCLNFSVKNLKQELARFECDSINWSSKANKYEEELSQHFQHYTTQEEINELRESFKDLKKKFNNLKFNYMKKTEKARNLKVLKIQIQQVDTYAEKIQILNKKMDNLEKKVIGSVANEPNAKVRVLLGSISDLQKQLNDFSRVVEDYKQNLYLVEHLQQMMVECQFWFEDVSATVIRVGKYSAECKTREAIETLYKQFNKFIEPTVPQQEEKIQQIIDLAKQLYGIEEGKKYVEKAILKYKEIIHSVDELCRSLRELKEIKVFFFFFNLENVLHLHQFIRFSERNKLADIPLICPAGEDLVSQDTELSSSAKEDSLQTEFLAEEIPSGDEYECISPDDISLPPLSETPESNLLHSETELEEQCCCSSHSLHVSSYNLQMQKTTSIKKAMEVSDLLTNSAYADATNNRMESPSDQSEKFCISSTDSGPKVREVSPLTGSLQGISEASTASCTINAKPLYSMMSEVCKTHLQHLELHKSMAETQEQLHDLNNCTKTQDRLHALPDAFSGFVFQSDATRSCQRQMVTQEEIKSSSEKNSMASLTGQVPNFSQLLSNKTVMEGSPVTLEVEVTGFPEPTLTWYKKGQKLTADEHLKLLQKETKHTLFIRKVCDKDAGLYVVRAKNLNGTISSSAILHVKGNRPPITIIDWIMLCVIYISISLIYWLFTK</sequence>
<dbReference type="InterPro" id="IPR036179">
    <property type="entry name" value="Ig-like_dom_sf"/>
</dbReference>
<dbReference type="Proteomes" id="UP000694555">
    <property type="component" value="Unplaced"/>
</dbReference>
<reference evidence="7" key="2">
    <citation type="submission" date="2025-09" db="UniProtKB">
        <authorList>
            <consortium name="Ensembl"/>
        </authorList>
    </citation>
    <scope>IDENTIFICATION</scope>
</reference>
<dbReference type="SMART" id="SM00408">
    <property type="entry name" value="IGc2"/>
    <property type="match status" value="1"/>
</dbReference>
<feature type="coiled-coil region" evidence="3">
    <location>
        <begin position="535"/>
        <end position="562"/>
    </location>
</feature>
<dbReference type="FunFam" id="2.60.40.10:FF:000080">
    <property type="entry name" value="Myosin light chain kinase, smooth muscle"/>
    <property type="match status" value="1"/>
</dbReference>
<organism evidence="7 8">
    <name type="scientific">Buteo japonicus</name>
    <dbReference type="NCBI Taxonomy" id="224669"/>
    <lineage>
        <taxon>Eukaryota</taxon>
        <taxon>Metazoa</taxon>
        <taxon>Chordata</taxon>
        <taxon>Craniata</taxon>
        <taxon>Vertebrata</taxon>
        <taxon>Euteleostomi</taxon>
        <taxon>Archelosauria</taxon>
        <taxon>Archosauria</taxon>
        <taxon>Dinosauria</taxon>
        <taxon>Saurischia</taxon>
        <taxon>Theropoda</taxon>
        <taxon>Coelurosauria</taxon>
        <taxon>Aves</taxon>
        <taxon>Neognathae</taxon>
        <taxon>Neoaves</taxon>
        <taxon>Telluraves</taxon>
        <taxon>Accipitrimorphae</taxon>
        <taxon>Accipitriformes</taxon>
        <taxon>Accipitridae</taxon>
        <taxon>Accipitrinae</taxon>
        <taxon>Buteo</taxon>
    </lineage>
</organism>
<feature type="coiled-coil region" evidence="3">
    <location>
        <begin position="61"/>
        <end position="95"/>
    </location>
</feature>
<keyword evidence="8" id="KW-1185">Reference proteome</keyword>
<dbReference type="FunFam" id="1.20.58.60:FF:000192">
    <property type="entry name" value="coiled-coil domain-containing protein 141 isoform X2"/>
    <property type="match status" value="1"/>
</dbReference>
<dbReference type="Gene3D" id="2.60.40.10">
    <property type="entry name" value="Immunoglobulins"/>
    <property type="match status" value="1"/>
</dbReference>
<evidence type="ECO:0000256" key="5">
    <source>
        <dbReference type="SAM" id="Phobius"/>
    </source>
</evidence>
<dbReference type="Ensembl" id="ENSBJAT00000010584.1">
    <property type="protein sequence ID" value="ENSBJAP00000010287.1"/>
    <property type="gene ID" value="ENSBJAG00000006931.1"/>
</dbReference>
<keyword evidence="5" id="KW-0812">Transmembrane</keyword>
<keyword evidence="5" id="KW-0472">Membrane</keyword>
<protein>
    <submittedName>
        <fullName evidence="7">Coiled-coil domain containing 141</fullName>
    </submittedName>
</protein>
<evidence type="ECO:0000256" key="2">
    <source>
        <dbReference type="ARBA" id="ARBA00023319"/>
    </source>
</evidence>
<keyword evidence="2" id="KW-0393">Immunoglobulin domain</keyword>
<feature type="region of interest" description="Disordered" evidence="4">
    <location>
        <begin position="1191"/>
        <end position="1211"/>
    </location>
</feature>
<evidence type="ECO:0000256" key="1">
    <source>
        <dbReference type="ARBA" id="ARBA00006692"/>
    </source>
</evidence>
<dbReference type="SMART" id="SM00409">
    <property type="entry name" value="IG"/>
    <property type="match status" value="1"/>
</dbReference>
<dbReference type="InterPro" id="IPR003599">
    <property type="entry name" value="Ig_sub"/>
</dbReference>
<proteinExistence type="inferred from homology"/>
<dbReference type="InterPro" id="IPR003598">
    <property type="entry name" value="Ig_sub2"/>
</dbReference>
<dbReference type="PROSITE" id="PS50835">
    <property type="entry name" value="IG_LIKE"/>
    <property type="match status" value="1"/>
</dbReference>
<evidence type="ECO:0000256" key="4">
    <source>
        <dbReference type="SAM" id="MobiDB-lite"/>
    </source>
</evidence>
<dbReference type="SUPFAM" id="SSF46966">
    <property type="entry name" value="Spectrin repeat"/>
    <property type="match status" value="2"/>
</dbReference>
<accession>A0A8C0B1E5</accession>
<dbReference type="Gene3D" id="1.20.58.60">
    <property type="match status" value="4"/>
</dbReference>
<dbReference type="PANTHER" id="PTHR42757">
    <property type="entry name" value="IGLON FAMILY OF IMMUNOGLOBULIN SUPERFAMILY-RELATED"/>
    <property type="match status" value="1"/>
</dbReference>
<comment type="similarity">
    <text evidence="1">Belongs to the protein kinase superfamily. CAMK Ser/Thr protein kinase family.</text>
</comment>
<dbReference type="SUPFAM" id="SSF48726">
    <property type="entry name" value="Immunoglobulin"/>
    <property type="match status" value="1"/>
</dbReference>
<keyword evidence="5" id="KW-1133">Transmembrane helix</keyword>
<dbReference type="InterPro" id="IPR007110">
    <property type="entry name" value="Ig-like_dom"/>
</dbReference>
<reference evidence="7" key="1">
    <citation type="submission" date="2025-08" db="UniProtKB">
        <authorList>
            <consortium name="Ensembl"/>
        </authorList>
    </citation>
    <scope>IDENTIFICATION</scope>
</reference>
<dbReference type="InterPro" id="IPR050876">
    <property type="entry name" value="IgLON_domain"/>
</dbReference>
<evidence type="ECO:0000313" key="8">
    <source>
        <dbReference type="Proteomes" id="UP000694555"/>
    </source>
</evidence>
<dbReference type="Pfam" id="PF07679">
    <property type="entry name" value="I-set"/>
    <property type="match status" value="1"/>
</dbReference>
<feature type="coiled-coil region" evidence="3">
    <location>
        <begin position="276"/>
        <end position="313"/>
    </location>
</feature>
<evidence type="ECO:0000313" key="7">
    <source>
        <dbReference type="Ensembl" id="ENSBJAP00000010287.1"/>
    </source>
</evidence>